<protein>
    <submittedName>
        <fullName evidence="1">Uncharacterized protein</fullName>
    </submittedName>
</protein>
<organism evidence="1 2">
    <name type="scientific">Deinococcus budaensis</name>
    <dbReference type="NCBI Taxonomy" id="1665626"/>
    <lineage>
        <taxon>Bacteria</taxon>
        <taxon>Thermotogati</taxon>
        <taxon>Deinococcota</taxon>
        <taxon>Deinococci</taxon>
        <taxon>Deinococcales</taxon>
        <taxon>Deinococcaceae</taxon>
        <taxon>Deinococcus</taxon>
    </lineage>
</organism>
<dbReference type="EMBL" id="JACHFN010000002">
    <property type="protein sequence ID" value="MBB5233184.1"/>
    <property type="molecule type" value="Genomic_DNA"/>
</dbReference>
<evidence type="ECO:0000313" key="1">
    <source>
        <dbReference type="EMBL" id="MBB5233184.1"/>
    </source>
</evidence>
<gene>
    <name evidence="1" type="ORF">HNQ09_000601</name>
</gene>
<dbReference type="AlphaFoldDB" id="A0A7W8GCS2"/>
<evidence type="ECO:0000313" key="2">
    <source>
        <dbReference type="Proteomes" id="UP000525389"/>
    </source>
</evidence>
<name>A0A7W8GCS2_9DEIO</name>
<dbReference type="RefSeq" id="WP_184025306.1">
    <property type="nucleotide sequence ID" value="NZ_JACHFN010000002.1"/>
</dbReference>
<dbReference type="Proteomes" id="UP000525389">
    <property type="component" value="Unassembled WGS sequence"/>
</dbReference>
<sequence length="213" mass="23683">MNDHYYELDLLPTRQQAARLLKLADRLTDLRLAVRRQQLCPDTPVAVFQGTAQSAARIFPRALVEYVIELEQNQLAREEQQGQSLNVGRVRQPVLSGPALVRPLCPGWVGVTGVSGAVRARTDWARQLPPWAQFVLGRECSPPCGPVLPVQAVAEAQRLDWAEIRLEAHGWTLDLGFQWDAYPAWRLMPGGMDTGGGGEGQLRLLMGEVPWKT</sequence>
<reference evidence="1 2" key="1">
    <citation type="submission" date="2020-08" db="EMBL/GenBank/DDBJ databases">
        <title>Genomic Encyclopedia of Type Strains, Phase IV (KMG-IV): sequencing the most valuable type-strain genomes for metagenomic binning, comparative biology and taxonomic classification.</title>
        <authorList>
            <person name="Goeker M."/>
        </authorList>
    </citation>
    <scope>NUCLEOTIDE SEQUENCE [LARGE SCALE GENOMIC DNA]</scope>
    <source>
        <strain evidence="1 2">DSM 101791</strain>
    </source>
</reference>
<proteinExistence type="predicted"/>
<accession>A0A7W8GCS2</accession>
<keyword evidence="2" id="KW-1185">Reference proteome</keyword>
<comment type="caution">
    <text evidence="1">The sequence shown here is derived from an EMBL/GenBank/DDBJ whole genome shotgun (WGS) entry which is preliminary data.</text>
</comment>